<dbReference type="OrthoDB" id="30493at2"/>
<dbReference type="Pfam" id="PF14559">
    <property type="entry name" value="TPR_19"/>
    <property type="match status" value="1"/>
</dbReference>
<feature type="transmembrane region" description="Helical" evidence="2">
    <location>
        <begin position="297"/>
        <end position="320"/>
    </location>
</feature>
<feature type="transmembrane region" description="Helical" evidence="2">
    <location>
        <begin position="340"/>
        <end position="357"/>
    </location>
</feature>
<keyword evidence="2" id="KW-1133">Transmembrane helix</keyword>
<feature type="transmembrane region" description="Helical" evidence="2">
    <location>
        <begin position="447"/>
        <end position="474"/>
    </location>
</feature>
<protein>
    <recommendedName>
        <fullName evidence="5">Abortive infection protein</fullName>
    </recommendedName>
</protein>
<feature type="transmembrane region" description="Helical" evidence="2">
    <location>
        <begin position="259"/>
        <end position="276"/>
    </location>
</feature>
<feature type="transmembrane region" description="Helical" evidence="2">
    <location>
        <begin position="480"/>
        <end position="502"/>
    </location>
</feature>
<dbReference type="InterPro" id="IPR011990">
    <property type="entry name" value="TPR-like_helical_dom_sf"/>
</dbReference>
<evidence type="ECO:0000256" key="1">
    <source>
        <dbReference type="PROSITE-ProRule" id="PRU00339"/>
    </source>
</evidence>
<sequence>MRWILGIAGLFLTLAWAQFNPGPAEYYAQCRTLYDEQVLAGARAACELALVADPEYVPALKLLVRVHLDEGNLEDAGDLLERLKRLAPEDLATRTLEARYLLARGRPAEALGLVEFVPGPEAAWVKGRAYEAVGRFTEALEAYREAAVLGEERARVDAARLLERMGRPRAALEELGEVEGPDRLVLKGRLLWTAGRLPEAAQTLERALAELSSADPRYTEALATLARVYYGMGDTRRGGLTLDQLAGRVNLVAELLRAAWLWLLGLVLLVGLHLYGESRIEPISTLEVRTDHAWGVGRVYGALLLAWLLGAAAAVGLGWYLYQNWLAAFTPVQAQVVRPVFYIVAALAAGALGWGALRPAEEGAASPLGRRESWLEGLWVGVLLLALVLGYAWLSGRTAWLGPVPFNPLLPLGALALAALALAEPLLRVRLPAALQARYGAGLAPVFAVLVAGLFLLAPVLLWWVVAAGALLIYLRMRGLLPVMVGWLVLGVLLLGAGYLPWARAFF</sequence>
<comment type="caution">
    <text evidence="3">The sequence shown here is derived from an EMBL/GenBank/DDBJ whole genome shotgun (WGS) entry which is preliminary data.</text>
</comment>
<name>A0A511RJI5_9DEIN</name>
<dbReference type="InterPro" id="IPR019734">
    <property type="entry name" value="TPR_rpt"/>
</dbReference>
<keyword evidence="2" id="KW-0472">Membrane</keyword>
<feature type="transmembrane region" description="Helical" evidence="2">
    <location>
        <begin position="377"/>
        <end position="394"/>
    </location>
</feature>
<evidence type="ECO:0000313" key="3">
    <source>
        <dbReference type="EMBL" id="GEM89102.1"/>
    </source>
</evidence>
<dbReference type="Pfam" id="PF13181">
    <property type="entry name" value="TPR_8"/>
    <property type="match status" value="1"/>
</dbReference>
<keyword evidence="1" id="KW-0802">TPR repeat</keyword>
<gene>
    <name evidence="3" type="ORF">ODE01S_05360</name>
</gene>
<dbReference type="SUPFAM" id="SSF48452">
    <property type="entry name" value="TPR-like"/>
    <property type="match status" value="1"/>
</dbReference>
<feature type="repeat" description="TPR" evidence="1">
    <location>
        <begin position="120"/>
        <end position="153"/>
    </location>
</feature>
<keyword evidence="2" id="KW-0812">Transmembrane</keyword>
<dbReference type="EMBL" id="BJXN01000003">
    <property type="protein sequence ID" value="GEM89102.1"/>
    <property type="molecule type" value="Genomic_DNA"/>
</dbReference>
<dbReference type="AlphaFoldDB" id="A0A511RJI5"/>
<evidence type="ECO:0000313" key="4">
    <source>
        <dbReference type="Proteomes" id="UP000321827"/>
    </source>
</evidence>
<dbReference type="Proteomes" id="UP000321827">
    <property type="component" value="Unassembled WGS sequence"/>
</dbReference>
<reference evidence="3 4" key="1">
    <citation type="submission" date="2019-07" db="EMBL/GenBank/DDBJ databases">
        <title>Whole genome shotgun sequence of Oceanithermus desulfurans NBRC 100063.</title>
        <authorList>
            <person name="Hosoyama A."/>
            <person name="Uohara A."/>
            <person name="Ohji S."/>
            <person name="Ichikawa N."/>
        </authorList>
    </citation>
    <scope>NUCLEOTIDE SEQUENCE [LARGE SCALE GENOMIC DNA]</scope>
    <source>
        <strain evidence="3 4">NBRC 100063</strain>
    </source>
</reference>
<evidence type="ECO:0008006" key="5">
    <source>
        <dbReference type="Google" id="ProtNLM"/>
    </source>
</evidence>
<evidence type="ECO:0000256" key="2">
    <source>
        <dbReference type="SAM" id="Phobius"/>
    </source>
</evidence>
<proteinExistence type="predicted"/>
<dbReference type="PROSITE" id="PS50005">
    <property type="entry name" value="TPR"/>
    <property type="match status" value="1"/>
</dbReference>
<feature type="transmembrane region" description="Helical" evidence="2">
    <location>
        <begin position="406"/>
        <end position="427"/>
    </location>
</feature>
<accession>A0A511RJI5</accession>
<dbReference type="Gene3D" id="1.25.40.10">
    <property type="entry name" value="Tetratricopeptide repeat domain"/>
    <property type="match status" value="1"/>
</dbReference>
<organism evidence="3 4">
    <name type="scientific">Oceanithermus desulfurans NBRC 100063</name>
    <dbReference type="NCBI Taxonomy" id="1227550"/>
    <lineage>
        <taxon>Bacteria</taxon>
        <taxon>Thermotogati</taxon>
        <taxon>Deinococcota</taxon>
        <taxon>Deinococci</taxon>
        <taxon>Thermales</taxon>
        <taxon>Thermaceae</taxon>
        <taxon>Oceanithermus</taxon>
    </lineage>
</organism>
<dbReference type="RefSeq" id="WP_147145564.1">
    <property type="nucleotide sequence ID" value="NZ_BJXN01000003.1"/>
</dbReference>